<reference evidence="1 2" key="1">
    <citation type="submission" date="2018-04" db="EMBL/GenBank/DDBJ databases">
        <title>Adhaeribacter sp. HMF7616 genome sequencing and assembly.</title>
        <authorList>
            <person name="Kang H."/>
            <person name="Kang J."/>
            <person name="Cha I."/>
            <person name="Kim H."/>
            <person name="Joh K."/>
        </authorList>
    </citation>
    <scope>NUCLEOTIDE SEQUENCE [LARGE SCALE GENOMIC DNA]</scope>
    <source>
        <strain evidence="1 2">HMF7616</strain>
    </source>
</reference>
<comment type="caution">
    <text evidence="1">The sequence shown here is derived from an EMBL/GenBank/DDBJ whole genome shotgun (WGS) entry which is preliminary data.</text>
</comment>
<dbReference type="RefSeq" id="WP_115375343.1">
    <property type="nucleotide sequence ID" value="NZ_QASA01000001.1"/>
</dbReference>
<organism evidence="1 2">
    <name type="scientific">Adhaeribacter pallidiroseus</name>
    <dbReference type="NCBI Taxonomy" id="2072847"/>
    <lineage>
        <taxon>Bacteria</taxon>
        <taxon>Pseudomonadati</taxon>
        <taxon>Bacteroidota</taxon>
        <taxon>Cytophagia</taxon>
        <taxon>Cytophagales</taxon>
        <taxon>Hymenobacteraceae</taxon>
        <taxon>Adhaeribacter</taxon>
    </lineage>
</organism>
<dbReference type="EMBL" id="QASA01000001">
    <property type="protein sequence ID" value="RDC66493.1"/>
    <property type="molecule type" value="Genomic_DNA"/>
</dbReference>
<dbReference type="PROSITE" id="PS51257">
    <property type="entry name" value="PROKAR_LIPOPROTEIN"/>
    <property type="match status" value="1"/>
</dbReference>
<evidence type="ECO:0000313" key="1">
    <source>
        <dbReference type="EMBL" id="RDC66493.1"/>
    </source>
</evidence>
<keyword evidence="2" id="KW-1185">Reference proteome</keyword>
<protein>
    <submittedName>
        <fullName evidence="1">Uncharacterized protein</fullName>
    </submittedName>
</protein>
<sequence length="131" mass="15117">MKSILSVSSIAFSFCILSLVSCQKEDQPIADAEQDARPLFIGNYICEVTKKNFEIDVLLKSYQDTIQIVEQGEKNLAIRNTRYVQLPEVKFLNTYDNPLFVSEVTIVSLDYYKNLNIVYDLDSAFYEFKSF</sequence>
<evidence type="ECO:0000313" key="2">
    <source>
        <dbReference type="Proteomes" id="UP000253919"/>
    </source>
</evidence>
<proteinExistence type="predicted"/>
<gene>
    <name evidence="1" type="ORF">AHMF7616_05124</name>
</gene>
<dbReference type="AlphaFoldDB" id="A0A369QNN4"/>
<dbReference type="OrthoDB" id="958091at2"/>
<dbReference type="Proteomes" id="UP000253919">
    <property type="component" value="Unassembled WGS sequence"/>
</dbReference>
<name>A0A369QNN4_9BACT</name>
<accession>A0A369QNN4</accession>